<dbReference type="SUPFAM" id="SSF47203">
    <property type="entry name" value="Acyl-CoA dehydrogenase C-terminal domain-like"/>
    <property type="match status" value="1"/>
</dbReference>
<evidence type="ECO:0000256" key="2">
    <source>
        <dbReference type="ARBA" id="ARBA00049661"/>
    </source>
</evidence>
<reference evidence="5 6" key="1">
    <citation type="journal article" date="2016" name="J. Microbiol.">
        <title>Dankookia rubra gen. nov., sp. nov., an alphaproteobacterium isolated from sediment of a shallow stream.</title>
        <authorList>
            <person name="Kim W.H."/>
            <person name="Kim D.H."/>
            <person name="Kang K."/>
            <person name="Ahn T.Y."/>
        </authorList>
    </citation>
    <scope>NUCLEOTIDE SEQUENCE [LARGE SCALE GENOMIC DNA]</scope>
    <source>
        <strain evidence="5 6">JCM30602</strain>
    </source>
</reference>
<dbReference type="PIRSF" id="PIRSF016578">
    <property type="entry name" value="HsaA"/>
    <property type="match status" value="1"/>
</dbReference>
<dbReference type="RefSeq" id="WP_133288400.1">
    <property type="nucleotide sequence ID" value="NZ_SMSJ01000008.1"/>
</dbReference>
<comment type="caution">
    <text evidence="5">The sequence shown here is derived from an EMBL/GenBank/DDBJ whole genome shotgun (WGS) entry which is preliminary data.</text>
</comment>
<protein>
    <recommendedName>
        <fullName evidence="7">Acyl-CoA dehydrogenase</fullName>
    </recommendedName>
</protein>
<dbReference type="GO" id="GO:0003995">
    <property type="term" value="F:acyl-CoA dehydrogenase activity"/>
    <property type="evidence" value="ECO:0007669"/>
    <property type="project" value="TreeGrafter"/>
</dbReference>
<dbReference type="InterPro" id="IPR009100">
    <property type="entry name" value="AcylCoA_DH/oxidase_NM_dom_sf"/>
</dbReference>
<organism evidence="5 6">
    <name type="scientific">Dankookia rubra</name>
    <dbReference type="NCBI Taxonomy" id="1442381"/>
    <lineage>
        <taxon>Bacteria</taxon>
        <taxon>Pseudomonadati</taxon>
        <taxon>Pseudomonadota</taxon>
        <taxon>Alphaproteobacteria</taxon>
        <taxon>Acetobacterales</taxon>
        <taxon>Roseomonadaceae</taxon>
        <taxon>Dankookia</taxon>
    </lineage>
</organism>
<proteinExistence type="inferred from homology"/>
<evidence type="ECO:0008006" key="7">
    <source>
        <dbReference type="Google" id="ProtNLM"/>
    </source>
</evidence>
<dbReference type="AlphaFoldDB" id="A0A4R5QJS0"/>
<accession>A0A4R5QJS0</accession>
<comment type="similarity">
    <text evidence="2">Belongs to the HpaH/HsaA monooxygenase family.</text>
</comment>
<keyword evidence="1" id="KW-0560">Oxidoreductase</keyword>
<feature type="domain" description="Acyl-CoA dehydrogenase/oxidase N-terminal" evidence="3">
    <location>
        <begin position="13"/>
        <end position="90"/>
    </location>
</feature>
<evidence type="ECO:0000313" key="5">
    <source>
        <dbReference type="EMBL" id="TDH62951.1"/>
    </source>
</evidence>
<dbReference type="Gene3D" id="1.10.540.10">
    <property type="entry name" value="Acyl-CoA dehydrogenase/oxidase, N-terminal domain"/>
    <property type="match status" value="1"/>
</dbReference>
<dbReference type="Gene3D" id="2.40.110.10">
    <property type="entry name" value="Butyryl-CoA Dehydrogenase, subunit A, domain 2"/>
    <property type="match status" value="1"/>
</dbReference>
<dbReference type="GO" id="GO:0033539">
    <property type="term" value="P:fatty acid beta-oxidation using acyl-CoA dehydrogenase"/>
    <property type="evidence" value="ECO:0007669"/>
    <property type="project" value="TreeGrafter"/>
</dbReference>
<dbReference type="OrthoDB" id="7316074at2"/>
<dbReference type="InterPro" id="IPR046373">
    <property type="entry name" value="Acyl-CoA_Oxase/DH_mid-dom_sf"/>
</dbReference>
<dbReference type="InterPro" id="IPR013107">
    <property type="entry name" value="Acyl-CoA_DH_C"/>
</dbReference>
<keyword evidence="6" id="KW-1185">Reference proteome</keyword>
<dbReference type="GO" id="GO:0050660">
    <property type="term" value="F:flavin adenine dinucleotide binding"/>
    <property type="evidence" value="ECO:0007669"/>
    <property type="project" value="InterPro"/>
</dbReference>
<dbReference type="Gene3D" id="1.20.140.10">
    <property type="entry name" value="Butyryl-CoA Dehydrogenase, subunit A, domain 3"/>
    <property type="match status" value="1"/>
</dbReference>
<dbReference type="Pfam" id="PF02771">
    <property type="entry name" value="Acyl-CoA_dh_N"/>
    <property type="match status" value="1"/>
</dbReference>
<dbReference type="EMBL" id="SMSJ01000008">
    <property type="protein sequence ID" value="TDH62951.1"/>
    <property type="molecule type" value="Genomic_DNA"/>
</dbReference>
<dbReference type="InterPro" id="IPR013786">
    <property type="entry name" value="AcylCoA_DH/ox_N"/>
</dbReference>
<evidence type="ECO:0000259" key="3">
    <source>
        <dbReference type="Pfam" id="PF02771"/>
    </source>
</evidence>
<evidence type="ECO:0000256" key="1">
    <source>
        <dbReference type="ARBA" id="ARBA00023002"/>
    </source>
</evidence>
<dbReference type="InterPro" id="IPR036250">
    <property type="entry name" value="AcylCo_DH-like_C"/>
</dbReference>
<dbReference type="Pfam" id="PF08028">
    <property type="entry name" value="Acyl-CoA_dh_2"/>
    <property type="match status" value="1"/>
</dbReference>
<dbReference type="PANTHER" id="PTHR48083:SF5">
    <property type="entry name" value="NRGC PROTEIN"/>
    <property type="match status" value="1"/>
</dbReference>
<evidence type="ECO:0000313" key="6">
    <source>
        <dbReference type="Proteomes" id="UP000295096"/>
    </source>
</evidence>
<sequence>MSWSQLSAEHFLRAADRLARSILAERDAIEQHRSLPPNLAHEMREAGFFSLWLPKRFGGPELSVADLVRVVEAVSRADGSAGWCAAIATSYSRLAGYLAEPSTHEIFRDGASVLAGTLVPTGRAEVAPGGYRVTGRWSFGSGIGHSDWVLGVCRVFSGDTPQAAADGSPELRLVIFPKAETEVLDTWHVSGLRGTGSHDFRVKDIFVPEARTMVWATPVPTTPGRLYALPVMTVFSTSVAGVPLGVARAAIDALMELAESKASVGSTQVLRDKPAIQAEIGRAEAILRSARAFLFEAIQALWDAGADATLRDRALVRLALANVGTSAAQVADMMYRAGGSASLYEGCRLARCWRDAHAAAQHLGLSVANYETAGRVMLGMDPGTTRF</sequence>
<dbReference type="InterPro" id="IPR037069">
    <property type="entry name" value="AcylCoA_DH/ox_N_sf"/>
</dbReference>
<dbReference type="Proteomes" id="UP000295096">
    <property type="component" value="Unassembled WGS sequence"/>
</dbReference>
<dbReference type="SUPFAM" id="SSF56645">
    <property type="entry name" value="Acyl-CoA dehydrogenase NM domain-like"/>
    <property type="match status" value="1"/>
</dbReference>
<dbReference type="GO" id="GO:0005737">
    <property type="term" value="C:cytoplasm"/>
    <property type="evidence" value="ECO:0007669"/>
    <property type="project" value="TreeGrafter"/>
</dbReference>
<feature type="domain" description="Acyl-CoA dehydrogenase C-terminal" evidence="4">
    <location>
        <begin position="239"/>
        <end position="366"/>
    </location>
</feature>
<gene>
    <name evidence="5" type="ORF">E2C06_09740</name>
</gene>
<dbReference type="PANTHER" id="PTHR48083">
    <property type="entry name" value="MEDIUM-CHAIN SPECIFIC ACYL-COA DEHYDROGENASE, MITOCHONDRIAL-RELATED"/>
    <property type="match status" value="1"/>
</dbReference>
<dbReference type="InterPro" id="IPR050741">
    <property type="entry name" value="Acyl-CoA_dehydrogenase"/>
</dbReference>
<evidence type="ECO:0000259" key="4">
    <source>
        <dbReference type="Pfam" id="PF08028"/>
    </source>
</evidence>
<name>A0A4R5QJS0_9PROT</name>